<proteinExistence type="inferred from homology"/>
<dbReference type="Pfam" id="PF22725">
    <property type="entry name" value="GFO_IDH_MocA_C3"/>
    <property type="match status" value="1"/>
</dbReference>
<name>A0A0F9NP31_9ZZZZ</name>
<evidence type="ECO:0000256" key="1">
    <source>
        <dbReference type="ARBA" id="ARBA00010928"/>
    </source>
</evidence>
<reference evidence="5" key="1">
    <citation type="journal article" date="2015" name="Nature">
        <title>Complex archaea that bridge the gap between prokaryotes and eukaryotes.</title>
        <authorList>
            <person name="Spang A."/>
            <person name="Saw J.H."/>
            <person name="Jorgensen S.L."/>
            <person name="Zaremba-Niedzwiedzka K."/>
            <person name="Martijn J."/>
            <person name="Lind A.E."/>
            <person name="van Eijk R."/>
            <person name="Schleper C."/>
            <person name="Guy L."/>
            <person name="Ettema T.J."/>
        </authorList>
    </citation>
    <scope>NUCLEOTIDE SEQUENCE</scope>
</reference>
<dbReference type="InterPro" id="IPR050984">
    <property type="entry name" value="Gfo/Idh/MocA_domain"/>
</dbReference>
<feature type="domain" description="GFO/IDH/MocA-like oxidoreductase" evidence="4">
    <location>
        <begin position="132"/>
        <end position="246"/>
    </location>
</feature>
<organism evidence="5">
    <name type="scientific">marine sediment metagenome</name>
    <dbReference type="NCBI Taxonomy" id="412755"/>
    <lineage>
        <taxon>unclassified sequences</taxon>
        <taxon>metagenomes</taxon>
        <taxon>ecological metagenomes</taxon>
    </lineage>
</organism>
<accession>A0A0F9NP31</accession>
<dbReference type="GO" id="GO:0016491">
    <property type="term" value="F:oxidoreductase activity"/>
    <property type="evidence" value="ECO:0007669"/>
    <property type="project" value="UniProtKB-KW"/>
</dbReference>
<dbReference type="Pfam" id="PF01408">
    <property type="entry name" value="GFO_IDH_MocA"/>
    <property type="match status" value="1"/>
</dbReference>
<evidence type="ECO:0000313" key="5">
    <source>
        <dbReference type="EMBL" id="KKN21245.1"/>
    </source>
</evidence>
<evidence type="ECO:0000256" key="2">
    <source>
        <dbReference type="ARBA" id="ARBA00023002"/>
    </source>
</evidence>
<evidence type="ECO:0000259" key="4">
    <source>
        <dbReference type="Pfam" id="PF22725"/>
    </source>
</evidence>
<dbReference type="PANTHER" id="PTHR22604:SF105">
    <property type="entry name" value="TRANS-1,2-DIHYDROBENZENE-1,2-DIOL DEHYDROGENASE"/>
    <property type="match status" value="1"/>
</dbReference>
<dbReference type="EMBL" id="LAZR01003164">
    <property type="protein sequence ID" value="KKN21245.1"/>
    <property type="molecule type" value="Genomic_DNA"/>
</dbReference>
<dbReference type="SUPFAM" id="SSF51735">
    <property type="entry name" value="NAD(P)-binding Rossmann-fold domains"/>
    <property type="match status" value="1"/>
</dbReference>
<dbReference type="SUPFAM" id="SSF55347">
    <property type="entry name" value="Glyceraldehyde-3-phosphate dehydrogenase-like, C-terminal domain"/>
    <property type="match status" value="1"/>
</dbReference>
<feature type="domain" description="Gfo/Idh/MocA-like oxidoreductase N-terminal" evidence="3">
    <location>
        <begin position="4"/>
        <end position="121"/>
    </location>
</feature>
<sequence>MKPLRWGLLGAAKFALQHMGPAIHAAQGATLAAMATSSPTKAAAFRAFVANIKVYESYDDLLAATDIDAVYIPLPNHLHVDWTLKALDAGKHVLCEKPMTLMASEFDRLISARDASGLLVAEAFMIVHHPQWLRAREIVASGILGRLRHVAATFSFYNDDMTNIRNIASAGGGGLRDIGIYAFGSTRFVTGQEPHKITHAKVDYENDVDVFAQVAADFGDFDYSATISMRMFPRQEVVIHGEKGVLKLSCPFNPTVHAQAELHLEVDAHTITTQRFPSTNHYVLQVEAFGRSVADGRPYACPLEFSKGTQQMIDMVFAKLT</sequence>
<dbReference type="PANTHER" id="PTHR22604">
    <property type="entry name" value="OXIDOREDUCTASES"/>
    <property type="match status" value="1"/>
</dbReference>
<protein>
    <submittedName>
        <fullName evidence="5">Uncharacterized protein</fullName>
    </submittedName>
</protein>
<comment type="similarity">
    <text evidence="1">Belongs to the Gfo/Idh/MocA family.</text>
</comment>
<dbReference type="GO" id="GO:0000166">
    <property type="term" value="F:nucleotide binding"/>
    <property type="evidence" value="ECO:0007669"/>
    <property type="project" value="InterPro"/>
</dbReference>
<keyword evidence="2" id="KW-0560">Oxidoreductase</keyword>
<dbReference type="InterPro" id="IPR000683">
    <property type="entry name" value="Gfo/Idh/MocA-like_OxRdtase_N"/>
</dbReference>
<evidence type="ECO:0000259" key="3">
    <source>
        <dbReference type="Pfam" id="PF01408"/>
    </source>
</evidence>
<gene>
    <name evidence="5" type="ORF">LCGC14_0927310</name>
</gene>
<comment type="caution">
    <text evidence="5">The sequence shown here is derived from an EMBL/GenBank/DDBJ whole genome shotgun (WGS) entry which is preliminary data.</text>
</comment>
<dbReference type="Gene3D" id="3.40.50.720">
    <property type="entry name" value="NAD(P)-binding Rossmann-like Domain"/>
    <property type="match status" value="1"/>
</dbReference>
<dbReference type="InterPro" id="IPR036291">
    <property type="entry name" value="NAD(P)-bd_dom_sf"/>
</dbReference>
<dbReference type="InterPro" id="IPR055170">
    <property type="entry name" value="GFO_IDH_MocA-like_dom"/>
</dbReference>
<dbReference type="AlphaFoldDB" id="A0A0F9NP31"/>
<dbReference type="Gene3D" id="3.30.360.10">
    <property type="entry name" value="Dihydrodipicolinate Reductase, domain 2"/>
    <property type="match status" value="1"/>
</dbReference>